<dbReference type="SMART" id="SM00044">
    <property type="entry name" value="CYCc"/>
    <property type="match status" value="1"/>
</dbReference>
<feature type="transmembrane region" description="Helical" evidence="2">
    <location>
        <begin position="255"/>
        <end position="273"/>
    </location>
</feature>
<evidence type="ECO:0000256" key="1">
    <source>
        <dbReference type="ARBA" id="ARBA00005381"/>
    </source>
</evidence>
<evidence type="ECO:0000256" key="2">
    <source>
        <dbReference type="SAM" id="Phobius"/>
    </source>
</evidence>
<name>A0ABW3N0G1_9MICO</name>
<dbReference type="Proteomes" id="UP001597046">
    <property type="component" value="Unassembled WGS sequence"/>
</dbReference>
<evidence type="ECO:0000313" key="5">
    <source>
        <dbReference type="Proteomes" id="UP001597046"/>
    </source>
</evidence>
<dbReference type="RefSeq" id="WP_386053861.1">
    <property type="nucleotide sequence ID" value="NZ_JBHTKH010000011.1"/>
</dbReference>
<dbReference type="EMBL" id="JBHTKH010000011">
    <property type="protein sequence ID" value="MFD1055828.1"/>
    <property type="molecule type" value="Genomic_DNA"/>
</dbReference>
<feature type="transmembrane region" description="Helical" evidence="2">
    <location>
        <begin position="194"/>
        <end position="217"/>
    </location>
</feature>
<comment type="caution">
    <text evidence="4">The sequence shown here is derived from an EMBL/GenBank/DDBJ whole genome shotgun (WGS) entry which is preliminary data.</text>
</comment>
<dbReference type="CDD" id="cd07302">
    <property type="entry name" value="CHD"/>
    <property type="match status" value="1"/>
</dbReference>
<keyword evidence="5" id="KW-1185">Reference proteome</keyword>
<dbReference type="Gene3D" id="3.30.70.1230">
    <property type="entry name" value="Nucleotide cyclase"/>
    <property type="match status" value="1"/>
</dbReference>
<keyword evidence="2" id="KW-0472">Membrane</keyword>
<gene>
    <name evidence="4" type="ORF">ACFQ2V_16050</name>
</gene>
<keyword evidence="2" id="KW-1133">Transmembrane helix</keyword>
<comment type="similarity">
    <text evidence="1">Belongs to the adenylyl cyclase class-3 family.</text>
</comment>
<dbReference type="SUPFAM" id="SSF55073">
    <property type="entry name" value="Nucleotide cyclase"/>
    <property type="match status" value="1"/>
</dbReference>
<dbReference type="InterPro" id="IPR029787">
    <property type="entry name" value="Nucleotide_cyclase"/>
</dbReference>
<keyword evidence="2" id="KW-0812">Transmembrane</keyword>
<dbReference type="InterPro" id="IPR001054">
    <property type="entry name" value="A/G_cyclase"/>
</dbReference>
<feature type="transmembrane region" description="Helical" evidence="2">
    <location>
        <begin position="124"/>
        <end position="142"/>
    </location>
</feature>
<organism evidence="4 5">
    <name type="scientific">Terrabacter terrigena</name>
    <dbReference type="NCBI Taxonomy" id="574718"/>
    <lineage>
        <taxon>Bacteria</taxon>
        <taxon>Bacillati</taxon>
        <taxon>Actinomycetota</taxon>
        <taxon>Actinomycetes</taxon>
        <taxon>Micrococcales</taxon>
        <taxon>Intrasporangiaceae</taxon>
        <taxon>Terrabacter</taxon>
    </lineage>
</organism>
<reference evidence="5" key="1">
    <citation type="journal article" date="2019" name="Int. J. Syst. Evol. Microbiol.">
        <title>The Global Catalogue of Microorganisms (GCM) 10K type strain sequencing project: providing services to taxonomists for standard genome sequencing and annotation.</title>
        <authorList>
            <consortium name="The Broad Institute Genomics Platform"/>
            <consortium name="The Broad Institute Genome Sequencing Center for Infectious Disease"/>
            <person name="Wu L."/>
            <person name="Ma J."/>
        </authorList>
    </citation>
    <scope>NUCLEOTIDE SEQUENCE [LARGE SCALE GENOMIC DNA]</scope>
    <source>
        <strain evidence="5">CCUG 57508</strain>
    </source>
</reference>
<dbReference type="Pfam" id="PF00211">
    <property type="entry name" value="Guanylate_cyc"/>
    <property type="match status" value="1"/>
</dbReference>
<dbReference type="PANTHER" id="PTHR43081:SF1">
    <property type="entry name" value="ADENYLATE CYCLASE, TERMINAL-DIFFERENTIATION SPECIFIC"/>
    <property type="match status" value="1"/>
</dbReference>
<evidence type="ECO:0000313" key="4">
    <source>
        <dbReference type="EMBL" id="MFD1055828.1"/>
    </source>
</evidence>
<feature type="transmembrane region" description="Helical" evidence="2">
    <location>
        <begin position="162"/>
        <end position="182"/>
    </location>
</feature>
<feature type="transmembrane region" description="Helical" evidence="2">
    <location>
        <begin position="229"/>
        <end position="249"/>
    </location>
</feature>
<feature type="transmembrane region" description="Helical" evidence="2">
    <location>
        <begin position="93"/>
        <end position="112"/>
    </location>
</feature>
<protein>
    <submittedName>
        <fullName evidence="4">Adenylate/guanylate cyclase domain-containing protein</fullName>
    </submittedName>
</protein>
<feature type="domain" description="Guanylate cyclase" evidence="3">
    <location>
        <begin position="298"/>
        <end position="427"/>
    </location>
</feature>
<sequence>MAEHAAGGPRAPTPTGTAATAAAAGRSRRVLLGAAVLALPLVGLGVLRVSDGLDHQWQHDSTHFWLVLGAALLSAVTAYGTGAAAVRRGDVRVMYVSLAFLSSAGFLGLHALATPHMLLETPSAGFNVATPVGIAIGSLFAVASVRDVDASRAAAAMRQARLLRAALLFVMVAWGALSLSRLPPFGAGPGLAPTAPLMVVVAVVAVVLYALAAVTYVRLWGRRGGLLPAAMAASMVLLAEAMVAIVLAPNWRYSWWEWHVLMLVAFVLVAWGAQQSWHEERYADLYTADTLAGKREMTILFADLKGFTTFSEAHDAAEVTDMLNAYFSVAIPAVVRRHGGTVDRLIGDAIMATFNRLGDQPDHARRAAQAGLDLQVETARIADAHPGWPRFRVGINSGEVLVSVLGGEGGRTHTVIGDAVNVASRIEGQAPVGGVAVTADTVALLPGAVVEPLGPLDLKGKGEPVEAFVLQALGGDVS</sequence>
<dbReference type="InterPro" id="IPR050697">
    <property type="entry name" value="Adenylyl/Guanylyl_Cyclase_3/4"/>
</dbReference>
<dbReference type="PANTHER" id="PTHR43081">
    <property type="entry name" value="ADENYLATE CYCLASE, TERMINAL-DIFFERENTIATION SPECIFIC-RELATED"/>
    <property type="match status" value="1"/>
</dbReference>
<evidence type="ECO:0000259" key="3">
    <source>
        <dbReference type="PROSITE" id="PS50125"/>
    </source>
</evidence>
<proteinExistence type="inferred from homology"/>
<dbReference type="PROSITE" id="PS50125">
    <property type="entry name" value="GUANYLATE_CYCLASE_2"/>
    <property type="match status" value="1"/>
</dbReference>
<accession>A0ABW3N0G1</accession>
<feature type="transmembrane region" description="Helical" evidence="2">
    <location>
        <begin position="30"/>
        <end position="50"/>
    </location>
</feature>
<feature type="transmembrane region" description="Helical" evidence="2">
    <location>
        <begin position="62"/>
        <end position="86"/>
    </location>
</feature>